<evidence type="ECO:0000313" key="2">
    <source>
        <dbReference type="Proteomes" id="UP000183772"/>
    </source>
</evidence>
<dbReference type="GeneID" id="76213495"/>
<dbReference type="EMBL" id="LT629790">
    <property type="protein sequence ID" value="SDU58626.1"/>
    <property type="molecule type" value="Genomic_DNA"/>
</dbReference>
<keyword evidence="2" id="KW-1185">Reference proteome</keyword>
<dbReference type="RefSeq" id="WP_047703103.1">
    <property type="nucleotide sequence ID" value="NZ_CAKKMJ010000001.1"/>
</dbReference>
<sequence length="61" mass="6701">MNQIAGNPQGHDEDSSAWKFAHQRLAQMLVERAGSSGPLSPIMKVKAPAADRFRRGCIRLP</sequence>
<evidence type="ECO:0000313" key="1">
    <source>
        <dbReference type="EMBL" id="SDU58626.1"/>
    </source>
</evidence>
<accession>A0AAX2DDP1</accession>
<organism evidence="1 2">
    <name type="scientific">Pseudomonas mediterranea</name>
    <dbReference type="NCBI Taxonomy" id="183795"/>
    <lineage>
        <taxon>Bacteria</taxon>
        <taxon>Pseudomonadati</taxon>
        <taxon>Pseudomonadota</taxon>
        <taxon>Gammaproteobacteria</taxon>
        <taxon>Pseudomonadales</taxon>
        <taxon>Pseudomonadaceae</taxon>
        <taxon>Pseudomonas</taxon>
    </lineage>
</organism>
<name>A0AAX2DDP1_9PSED</name>
<gene>
    <name evidence="1" type="ORF">SAMN05216476_3391</name>
</gene>
<dbReference type="AlphaFoldDB" id="A0AAX2DDP1"/>
<dbReference type="Proteomes" id="UP000183772">
    <property type="component" value="Chromosome I"/>
</dbReference>
<reference evidence="1 2" key="1">
    <citation type="submission" date="2016-10" db="EMBL/GenBank/DDBJ databases">
        <authorList>
            <person name="Varghese N."/>
            <person name="Submissions S."/>
        </authorList>
    </citation>
    <scope>NUCLEOTIDE SEQUENCE [LARGE SCALE GENOMIC DNA]</scope>
    <source>
        <strain evidence="1 2">DSM 16733</strain>
    </source>
</reference>
<protein>
    <submittedName>
        <fullName evidence="1">Uncharacterized protein</fullName>
    </submittedName>
</protein>
<proteinExistence type="predicted"/>